<keyword evidence="3" id="KW-1185">Reference proteome</keyword>
<feature type="region of interest" description="Disordered" evidence="1">
    <location>
        <begin position="201"/>
        <end position="228"/>
    </location>
</feature>
<gene>
    <name evidence="2" type="ORF">DFH07DRAFT_769596</name>
</gene>
<evidence type="ECO:0000256" key="1">
    <source>
        <dbReference type="SAM" id="MobiDB-lite"/>
    </source>
</evidence>
<feature type="compositionally biased region" description="Basic residues" evidence="1">
    <location>
        <begin position="485"/>
        <end position="498"/>
    </location>
</feature>
<feature type="region of interest" description="Disordered" evidence="1">
    <location>
        <begin position="394"/>
        <end position="499"/>
    </location>
</feature>
<feature type="compositionally biased region" description="Basic and acidic residues" evidence="1">
    <location>
        <begin position="436"/>
        <end position="449"/>
    </location>
</feature>
<accession>A0AAD7NM49</accession>
<feature type="compositionally biased region" description="Low complexity" evidence="1">
    <location>
        <begin position="1214"/>
        <end position="1229"/>
    </location>
</feature>
<feature type="compositionally biased region" description="Polar residues" evidence="1">
    <location>
        <begin position="854"/>
        <end position="866"/>
    </location>
</feature>
<feature type="region of interest" description="Disordered" evidence="1">
    <location>
        <begin position="80"/>
        <end position="161"/>
    </location>
</feature>
<feature type="compositionally biased region" description="Basic and acidic residues" evidence="1">
    <location>
        <begin position="87"/>
        <end position="96"/>
    </location>
</feature>
<dbReference type="AlphaFoldDB" id="A0AAD7NM49"/>
<reference evidence="2" key="1">
    <citation type="submission" date="2023-03" db="EMBL/GenBank/DDBJ databases">
        <title>Massive genome expansion in bonnet fungi (Mycena s.s.) driven by repeated elements and novel gene families across ecological guilds.</title>
        <authorList>
            <consortium name="Lawrence Berkeley National Laboratory"/>
            <person name="Harder C.B."/>
            <person name="Miyauchi S."/>
            <person name="Viragh M."/>
            <person name="Kuo A."/>
            <person name="Thoen E."/>
            <person name="Andreopoulos B."/>
            <person name="Lu D."/>
            <person name="Skrede I."/>
            <person name="Drula E."/>
            <person name="Henrissat B."/>
            <person name="Morin E."/>
            <person name="Kohler A."/>
            <person name="Barry K."/>
            <person name="LaButti K."/>
            <person name="Morin E."/>
            <person name="Salamov A."/>
            <person name="Lipzen A."/>
            <person name="Mereny Z."/>
            <person name="Hegedus B."/>
            <person name="Baldrian P."/>
            <person name="Stursova M."/>
            <person name="Weitz H."/>
            <person name="Taylor A."/>
            <person name="Grigoriev I.V."/>
            <person name="Nagy L.G."/>
            <person name="Martin F."/>
            <person name="Kauserud H."/>
        </authorList>
    </citation>
    <scope>NUCLEOTIDE SEQUENCE</scope>
    <source>
        <strain evidence="2">CBHHK188m</strain>
    </source>
</reference>
<feature type="compositionally biased region" description="Basic and acidic residues" evidence="1">
    <location>
        <begin position="462"/>
        <end position="478"/>
    </location>
</feature>
<name>A0AAD7NM49_9AGAR</name>
<comment type="caution">
    <text evidence="2">The sequence shown here is derived from an EMBL/GenBank/DDBJ whole genome shotgun (WGS) entry which is preliminary data.</text>
</comment>
<proteinExistence type="predicted"/>
<feature type="compositionally biased region" description="Basic and acidic residues" evidence="1">
    <location>
        <begin position="411"/>
        <end position="420"/>
    </location>
</feature>
<dbReference type="Proteomes" id="UP001215280">
    <property type="component" value="Unassembled WGS sequence"/>
</dbReference>
<protein>
    <submittedName>
        <fullName evidence="2">Uncharacterized protein</fullName>
    </submittedName>
</protein>
<feature type="region of interest" description="Disordered" evidence="1">
    <location>
        <begin position="693"/>
        <end position="712"/>
    </location>
</feature>
<dbReference type="EMBL" id="JARJLG010000030">
    <property type="protein sequence ID" value="KAJ7767499.1"/>
    <property type="molecule type" value="Genomic_DNA"/>
</dbReference>
<feature type="region of interest" description="Disordered" evidence="1">
    <location>
        <begin position="1176"/>
        <end position="1197"/>
    </location>
</feature>
<feature type="compositionally biased region" description="Polar residues" evidence="1">
    <location>
        <begin position="693"/>
        <end position="703"/>
    </location>
</feature>
<evidence type="ECO:0000313" key="3">
    <source>
        <dbReference type="Proteomes" id="UP001215280"/>
    </source>
</evidence>
<feature type="region of interest" description="Disordered" evidence="1">
    <location>
        <begin position="1209"/>
        <end position="1229"/>
    </location>
</feature>
<feature type="region of interest" description="Disordered" evidence="1">
    <location>
        <begin position="854"/>
        <end position="874"/>
    </location>
</feature>
<feature type="compositionally biased region" description="Basic and acidic residues" evidence="1">
    <location>
        <begin position="107"/>
        <end position="128"/>
    </location>
</feature>
<sequence length="1229" mass="136828">MIVEIIIQQCFYNRTDRLQRAVKMIQVELPPTYVEPISCCGTQENSGLNSQLVLALQPAVVQDVQDPGISVKEELRVANSGPPDYRNLNERRRNNRNDNIAFLASEKTTRPSRPERQPPSLERCKTEAEIWTASSRLDAQCRKPQPECAQSGEDETQDENRELSISAALEDPVHDGHEEHGSSAWSYVRGRLTVEIPTERSGIAGPKGRESANLGVRTEPHWGGSTSILTRDERKKWNAEPTRDNTRMRCGVPRCQMQALGRTNGRTFTQPHRRKGSFETEERGRRLLCSSKWDQDAWERNSVAPQIAMARSGTEDPIRHSNDAWRTASGYQLTARRRRRKAEDRGVFMRDSTRLGLRTLYYFSEPHEVETILIIDFKQIKNKSRRIRWVRKQSPNSWQTEALRPSTGKTRNKDLSRRGTAEGQGDAEGALCSKGSIRDERTVKSRTEPEGSTGSTFTGLVREQRHEELDGLRSEKTEPPLAAQRLRHGVRATRKPRSDRRIELRMVSSICLKSCQLEGSGSEHFPKGRRGYTGSAQRELDHMASEVLEESEEVERPDESIVHGHAYSRLYLVDLHGEPHDRVEEEVERSRMFAIVRRPSYPSGYSADEGFSRVSDLDSRRYTFKQVARGSLRTEPEALRLNVHLATGAFVIRTEVIQDADKTWRTLHSKEEPIVNQITMFFRVLRSGALISQPPSAGGSSVKNPRGGKGEESPLEAIQQLMHRLEWMSNARVEYIEDGGAGALNVGVGQNPGLEERANAAVGGAHQKAGTRSLRGRSRQWTIRDGLLDGDIDRRLTMTRGPVLVDELRPPGTDELSLDPECTKPAEMEIRAAFGELYILAQVQNWSVVLNPSGSPARAKTSSLPQSGHGPSHLQLLLGTNRQEGSVQGTRNVRETHAASSAASRSQRNDGLFKTLRYGRRGDVFQVPSTRGPACSAFEGVIAGTRHGRFAVETEPNRVGGSTSSEWPERVQVPRFQKVGPAVETERRRNAETELPQAAQCQRLGQSRRSWDACRRRLESGMTSPEALNVEMEPLPAARRLRRARSRNQLEKPYHRAEKRRVRKQESLHSISNVLLNTGSSQSRSQIVVVIATSTSTARAVPLESEEEGAYGARSSSARRGIQAAHGTNSDVRLARCSINAWKSSEPNLSSANSESDGMASLRANIWPDFRDVRRRCSPGGDSSNEIQQGCAAQGSEIDGEVKSVVATSKQRESASGASGAIVGSSSAL</sequence>
<organism evidence="2 3">
    <name type="scientific">Mycena maculata</name>
    <dbReference type="NCBI Taxonomy" id="230809"/>
    <lineage>
        <taxon>Eukaryota</taxon>
        <taxon>Fungi</taxon>
        <taxon>Dikarya</taxon>
        <taxon>Basidiomycota</taxon>
        <taxon>Agaricomycotina</taxon>
        <taxon>Agaricomycetes</taxon>
        <taxon>Agaricomycetidae</taxon>
        <taxon>Agaricales</taxon>
        <taxon>Marasmiineae</taxon>
        <taxon>Mycenaceae</taxon>
        <taxon>Mycena</taxon>
    </lineage>
</organism>
<evidence type="ECO:0000313" key="2">
    <source>
        <dbReference type="EMBL" id="KAJ7767499.1"/>
    </source>
</evidence>